<dbReference type="InterPro" id="IPR015421">
    <property type="entry name" value="PyrdxlP-dep_Trfase_major"/>
</dbReference>
<keyword evidence="3" id="KW-0210">Decarboxylase</keyword>
<reference evidence="8" key="1">
    <citation type="journal article" date="2020" name="Stud. Mycol.">
        <title>101 Dothideomycetes genomes: a test case for predicting lifestyles and emergence of pathogens.</title>
        <authorList>
            <person name="Haridas S."/>
            <person name="Albert R."/>
            <person name="Binder M."/>
            <person name="Bloem J."/>
            <person name="Labutti K."/>
            <person name="Salamov A."/>
            <person name="Andreopoulos B."/>
            <person name="Baker S."/>
            <person name="Barry K."/>
            <person name="Bills G."/>
            <person name="Bluhm B."/>
            <person name="Cannon C."/>
            <person name="Castanera R."/>
            <person name="Culley D."/>
            <person name="Daum C."/>
            <person name="Ezra D."/>
            <person name="Gonzalez J."/>
            <person name="Henrissat B."/>
            <person name="Kuo A."/>
            <person name="Liang C."/>
            <person name="Lipzen A."/>
            <person name="Lutzoni F."/>
            <person name="Magnuson J."/>
            <person name="Mondo S."/>
            <person name="Nolan M."/>
            <person name="Ohm R."/>
            <person name="Pangilinan J."/>
            <person name="Park H.-J."/>
            <person name="Ramirez L."/>
            <person name="Alfaro M."/>
            <person name="Sun H."/>
            <person name="Tritt A."/>
            <person name="Yoshinaga Y."/>
            <person name="Zwiers L.-H."/>
            <person name="Turgeon B."/>
            <person name="Goodwin S."/>
            <person name="Spatafora J."/>
            <person name="Crous P."/>
            <person name="Grigoriev I."/>
        </authorList>
    </citation>
    <scope>NUCLEOTIDE SEQUENCE</scope>
    <source>
        <strain evidence="8">CBS 121739</strain>
    </source>
</reference>
<evidence type="ECO:0000256" key="1">
    <source>
        <dbReference type="ARBA" id="ARBA00001933"/>
    </source>
</evidence>
<organism evidence="8 9">
    <name type="scientific">Pseudovirgaria hyperparasitica</name>
    <dbReference type="NCBI Taxonomy" id="470096"/>
    <lineage>
        <taxon>Eukaryota</taxon>
        <taxon>Fungi</taxon>
        <taxon>Dikarya</taxon>
        <taxon>Ascomycota</taxon>
        <taxon>Pezizomycotina</taxon>
        <taxon>Dothideomycetes</taxon>
        <taxon>Dothideomycetes incertae sedis</taxon>
        <taxon>Acrospermales</taxon>
        <taxon>Acrospermaceae</taxon>
        <taxon>Pseudovirgaria</taxon>
    </lineage>
</organism>
<dbReference type="Gene3D" id="1.20.1340.10">
    <property type="entry name" value="dopa decarboxylase, N-terminal domain"/>
    <property type="match status" value="1"/>
</dbReference>
<keyword evidence="5 7" id="KW-0456">Lyase</keyword>
<dbReference type="PANTHER" id="PTHR11999">
    <property type="entry name" value="GROUP II PYRIDOXAL-5-PHOSPHATE DECARBOXYLASE"/>
    <property type="match status" value="1"/>
</dbReference>
<dbReference type="InterPro" id="IPR021115">
    <property type="entry name" value="Pyridoxal-P_BS"/>
</dbReference>
<accession>A0A6A6VPQ5</accession>
<dbReference type="InterPro" id="IPR015424">
    <property type="entry name" value="PyrdxlP-dep_Trfase"/>
</dbReference>
<evidence type="ECO:0000256" key="2">
    <source>
        <dbReference type="ARBA" id="ARBA00009533"/>
    </source>
</evidence>
<dbReference type="GO" id="GO:0006520">
    <property type="term" value="P:amino acid metabolic process"/>
    <property type="evidence" value="ECO:0007669"/>
    <property type="project" value="InterPro"/>
</dbReference>
<dbReference type="SUPFAM" id="SSF53383">
    <property type="entry name" value="PLP-dependent transferases"/>
    <property type="match status" value="1"/>
</dbReference>
<dbReference type="EMBL" id="ML996605">
    <property type="protein sequence ID" value="KAF2752602.1"/>
    <property type="molecule type" value="Genomic_DNA"/>
</dbReference>
<evidence type="ECO:0000313" key="9">
    <source>
        <dbReference type="Proteomes" id="UP000799437"/>
    </source>
</evidence>
<evidence type="ECO:0000256" key="7">
    <source>
        <dbReference type="RuleBase" id="RU000382"/>
    </source>
</evidence>
<feature type="modified residue" description="N6-(pyridoxal phosphate)lysine" evidence="6">
    <location>
        <position position="372"/>
    </location>
</feature>
<dbReference type="Pfam" id="PF00282">
    <property type="entry name" value="Pyridoxal_deC"/>
    <property type="match status" value="1"/>
</dbReference>
<name>A0A6A6VPQ5_9PEZI</name>
<dbReference type="Gene3D" id="3.90.1150.10">
    <property type="entry name" value="Aspartate Aminotransferase, domain 1"/>
    <property type="match status" value="1"/>
</dbReference>
<dbReference type="Gene3D" id="3.40.640.10">
    <property type="entry name" value="Type I PLP-dependent aspartate aminotransferase-like (Major domain)"/>
    <property type="match status" value="1"/>
</dbReference>
<dbReference type="RefSeq" id="XP_033595060.1">
    <property type="nucleotide sequence ID" value="XM_033745919.1"/>
</dbReference>
<dbReference type="GeneID" id="54486973"/>
<dbReference type="PRINTS" id="PR00800">
    <property type="entry name" value="YHDCRBOXLASE"/>
</dbReference>
<dbReference type="GO" id="GO:0016831">
    <property type="term" value="F:carboxy-lyase activity"/>
    <property type="evidence" value="ECO:0007669"/>
    <property type="project" value="UniProtKB-KW"/>
</dbReference>
<evidence type="ECO:0000313" key="8">
    <source>
        <dbReference type="EMBL" id="KAF2752602.1"/>
    </source>
</evidence>
<evidence type="ECO:0000256" key="4">
    <source>
        <dbReference type="ARBA" id="ARBA00022898"/>
    </source>
</evidence>
<dbReference type="Proteomes" id="UP000799437">
    <property type="component" value="Unassembled WGS sequence"/>
</dbReference>
<dbReference type="InterPro" id="IPR015422">
    <property type="entry name" value="PyrdxlP-dep_Trfase_small"/>
</dbReference>
<protein>
    <submittedName>
        <fullName evidence="8">Dopa decarboxylase-like protein</fullName>
    </submittedName>
</protein>
<comment type="cofactor">
    <cofactor evidence="1 6 7">
        <name>pyridoxal 5'-phosphate</name>
        <dbReference type="ChEBI" id="CHEBI:597326"/>
    </cofactor>
</comment>
<evidence type="ECO:0000256" key="6">
    <source>
        <dbReference type="PIRSR" id="PIRSR602129-50"/>
    </source>
</evidence>
<dbReference type="GO" id="GO:0030170">
    <property type="term" value="F:pyridoxal phosphate binding"/>
    <property type="evidence" value="ECO:0007669"/>
    <property type="project" value="InterPro"/>
</dbReference>
<sequence length="603" mass="66782">MTGWAYRPTPLHLPRAQNVFTSYAYTVQEKNLLVFSNGELTSIPPTHLGQFTLSIEISQLHPDPMDAAEFRTAAHSAIEEIIAYYDSLPEKRVLATVSPGYLAPLLPTSAPQEPESWKVIQPDIEKYILPGLTHWQSPNFMAFFPACATYPSMLGEMYSAAFTAPAFNWLCSPAFTELETIVLDWLARMMGLPECFESKGEGGGVIQGSASEAVVVAMVAARERALSNLTEGYEGEVKEDQMDALRGKLVALGSEQAHSSTQKGAQIAGTKHVSIKTSAVNHFAMTGRDLRRSLDDITARGRIPYYLTVTLGTTATCAVDNFAEIVEVLKDYPQIWVHVDAAYAGAALICPEYQHHAKSFDRFDSFAMNMHKWLLVNFDANCMFIRRRRDLTSALSITRSYLSNDFSDRGLVTDYRDWQIPLGRRFRALKIWFVMRTYGVLGMQAHIRKGVELGKLFASLVETRKDLFRIVEGPSFGLVVFTVVGKREFEVRTSQTNGPHSGVNGGMRPSTTAEIESYGTQNAYSNDFTPDAAQQMLLDANAVTKEVYTRINARGPIYLTSGVVGGTYAIRLVSTNSTASEEFVKGAFEVIVDESEKILRGAN</sequence>
<dbReference type="InterPro" id="IPR010977">
    <property type="entry name" value="Aromatic_deC"/>
</dbReference>
<keyword evidence="4 6" id="KW-0663">Pyridoxal phosphate</keyword>
<dbReference type="OrthoDB" id="639767at2759"/>
<dbReference type="PANTHER" id="PTHR11999:SF70">
    <property type="entry name" value="MIP05841P"/>
    <property type="match status" value="1"/>
</dbReference>
<keyword evidence="9" id="KW-1185">Reference proteome</keyword>
<dbReference type="GO" id="GO:0005737">
    <property type="term" value="C:cytoplasm"/>
    <property type="evidence" value="ECO:0007669"/>
    <property type="project" value="TreeGrafter"/>
</dbReference>
<evidence type="ECO:0000256" key="5">
    <source>
        <dbReference type="ARBA" id="ARBA00023239"/>
    </source>
</evidence>
<comment type="similarity">
    <text evidence="2 7">Belongs to the group II decarboxylase family.</text>
</comment>
<dbReference type="InterPro" id="IPR002129">
    <property type="entry name" value="PyrdxlP-dep_de-COase"/>
</dbReference>
<dbReference type="GO" id="GO:0019752">
    <property type="term" value="P:carboxylic acid metabolic process"/>
    <property type="evidence" value="ECO:0007669"/>
    <property type="project" value="InterPro"/>
</dbReference>
<proteinExistence type="inferred from homology"/>
<dbReference type="AlphaFoldDB" id="A0A6A6VPQ5"/>
<dbReference type="PROSITE" id="PS00392">
    <property type="entry name" value="DDC_GAD_HDC_YDC"/>
    <property type="match status" value="1"/>
</dbReference>
<evidence type="ECO:0000256" key="3">
    <source>
        <dbReference type="ARBA" id="ARBA00022793"/>
    </source>
</evidence>
<gene>
    <name evidence="8" type="ORF">EJ05DRAFT_490778</name>
</gene>